<feature type="region of interest" description="Disordered" evidence="1">
    <location>
        <begin position="1"/>
        <end position="22"/>
    </location>
</feature>
<feature type="compositionally biased region" description="Low complexity" evidence="1">
    <location>
        <begin position="65"/>
        <end position="83"/>
    </location>
</feature>
<evidence type="ECO:0000256" key="1">
    <source>
        <dbReference type="SAM" id="MobiDB-lite"/>
    </source>
</evidence>
<dbReference type="AlphaFoldDB" id="A0A8R7TC59"/>
<feature type="region of interest" description="Disordered" evidence="1">
    <location>
        <begin position="58"/>
        <end position="108"/>
    </location>
</feature>
<protein>
    <submittedName>
        <fullName evidence="2">Uncharacterized protein</fullName>
    </submittedName>
</protein>
<organism evidence="2 3">
    <name type="scientific">Triticum urartu</name>
    <name type="common">Red wild einkorn</name>
    <name type="synonym">Crithodium urartu</name>
    <dbReference type="NCBI Taxonomy" id="4572"/>
    <lineage>
        <taxon>Eukaryota</taxon>
        <taxon>Viridiplantae</taxon>
        <taxon>Streptophyta</taxon>
        <taxon>Embryophyta</taxon>
        <taxon>Tracheophyta</taxon>
        <taxon>Spermatophyta</taxon>
        <taxon>Magnoliopsida</taxon>
        <taxon>Liliopsida</taxon>
        <taxon>Poales</taxon>
        <taxon>Poaceae</taxon>
        <taxon>BOP clade</taxon>
        <taxon>Pooideae</taxon>
        <taxon>Triticodae</taxon>
        <taxon>Triticeae</taxon>
        <taxon>Triticinae</taxon>
        <taxon>Triticum</taxon>
    </lineage>
</organism>
<dbReference type="Gramene" id="TuG1812G0200000501.01.T01">
    <property type="protein sequence ID" value="TuG1812G0200000501.01.T01.cds405254"/>
    <property type="gene ID" value="TuG1812G0200000501.01"/>
</dbReference>
<reference evidence="2" key="2">
    <citation type="submission" date="2018-03" db="EMBL/GenBank/DDBJ databases">
        <title>The Triticum urartu genome reveals the dynamic nature of wheat genome evolution.</title>
        <authorList>
            <person name="Ling H."/>
            <person name="Ma B."/>
            <person name="Shi X."/>
            <person name="Liu H."/>
            <person name="Dong L."/>
            <person name="Sun H."/>
            <person name="Cao Y."/>
            <person name="Gao Q."/>
            <person name="Zheng S."/>
            <person name="Li Y."/>
            <person name="Yu Y."/>
            <person name="Du H."/>
            <person name="Qi M."/>
            <person name="Li Y."/>
            <person name="Yu H."/>
            <person name="Cui Y."/>
            <person name="Wang N."/>
            <person name="Chen C."/>
            <person name="Wu H."/>
            <person name="Zhao Y."/>
            <person name="Zhang J."/>
            <person name="Li Y."/>
            <person name="Zhou W."/>
            <person name="Zhang B."/>
            <person name="Hu W."/>
            <person name="Eijk M."/>
            <person name="Tang J."/>
            <person name="Witsenboer H."/>
            <person name="Zhao S."/>
            <person name="Li Z."/>
            <person name="Zhang A."/>
            <person name="Wang D."/>
            <person name="Liang C."/>
        </authorList>
    </citation>
    <scope>NUCLEOTIDE SEQUENCE [LARGE SCALE GENOMIC DNA]</scope>
    <source>
        <strain evidence="2">cv. G1812</strain>
    </source>
</reference>
<reference evidence="3" key="1">
    <citation type="journal article" date="2013" name="Nature">
        <title>Draft genome of the wheat A-genome progenitor Triticum urartu.</title>
        <authorList>
            <person name="Ling H.Q."/>
            <person name="Zhao S."/>
            <person name="Liu D."/>
            <person name="Wang J."/>
            <person name="Sun H."/>
            <person name="Zhang C."/>
            <person name="Fan H."/>
            <person name="Li D."/>
            <person name="Dong L."/>
            <person name="Tao Y."/>
            <person name="Gao C."/>
            <person name="Wu H."/>
            <person name="Li Y."/>
            <person name="Cui Y."/>
            <person name="Guo X."/>
            <person name="Zheng S."/>
            <person name="Wang B."/>
            <person name="Yu K."/>
            <person name="Liang Q."/>
            <person name="Yang W."/>
            <person name="Lou X."/>
            <person name="Chen J."/>
            <person name="Feng M."/>
            <person name="Jian J."/>
            <person name="Zhang X."/>
            <person name="Luo G."/>
            <person name="Jiang Y."/>
            <person name="Liu J."/>
            <person name="Wang Z."/>
            <person name="Sha Y."/>
            <person name="Zhang B."/>
            <person name="Wu H."/>
            <person name="Tang D."/>
            <person name="Shen Q."/>
            <person name="Xue P."/>
            <person name="Zou S."/>
            <person name="Wang X."/>
            <person name="Liu X."/>
            <person name="Wang F."/>
            <person name="Yang Y."/>
            <person name="An X."/>
            <person name="Dong Z."/>
            <person name="Zhang K."/>
            <person name="Zhang X."/>
            <person name="Luo M.C."/>
            <person name="Dvorak J."/>
            <person name="Tong Y."/>
            <person name="Wang J."/>
            <person name="Yang H."/>
            <person name="Li Z."/>
            <person name="Wang D."/>
            <person name="Zhang A."/>
            <person name="Wang J."/>
        </authorList>
    </citation>
    <scope>NUCLEOTIDE SEQUENCE</scope>
    <source>
        <strain evidence="3">cv. G1812</strain>
    </source>
</reference>
<dbReference type="Proteomes" id="UP000015106">
    <property type="component" value="Chromosome 2"/>
</dbReference>
<accession>A0A8R7TC59</accession>
<evidence type="ECO:0000313" key="2">
    <source>
        <dbReference type="EnsemblPlants" id="TuG1812G0200000501.01.T01.cds405254"/>
    </source>
</evidence>
<keyword evidence="3" id="KW-1185">Reference proteome</keyword>
<feature type="compositionally biased region" description="Low complexity" evidence="1">
    <location>
        <begin position="90"/>
        <end position="102"/>
    </location>
</feature>
<reference evidence="2" key="3">
    <citation type="submission" date="2022-06" db="UniProtKB">
        <authorList>
            <consortium name="EnsemblPlants"/>
        </authorList>
    </citation>
    <scope>IDENTIFICATION</scope>
</reference>
<name>A0A8R7TC59_TRIUA</name>
<sequence>METVHAPTATADHHHLRRDPTLDSAVIRLSTLEILDRLGLPPPRFIFLVENLSACRQHSCRTGPSSSPSSSSSSSSTDSSFALLPPPPRSLVSPARATATALLPPPVS</sequence>
<proteinExistence type="predicted"/>
<dbReference type="EnsemblPlants" id="TuG1812G0200000501.01.T01">
    <property type="protein sequence ID" value="TuG1812G0200000501.01.T01.cds405254"/>
    <property type="gene ID" value="TuG1812G0200000501.01"/>
</dbReference>
<evidence type="ECO:0000313" key="3">
    <source>
        <dbReference type="Proteomes" id="UP000015106"/>
    </source>
</evidence>